<gene>
    <name evidence="1" type="ORF">PNK_p0047</name>
</gene>
<evidence type="ECO:0000313" key="2">
    <source>
        <dbReference type="Proteomes" id="UP000069902"/>
    </source>
</evidence>
<dbReference type="KEGG" id="pnl:PNK_p0047"/>
<accession>A0A0U5JJC7</accession>
<dbReference type="RefSeq" id="WP_059062518.1">
    <property type="nucleotide sequence ID" value="NZ_LN879503.1"/>
</dbReference>
<protein>
    <submittedName>
        <fullName evidence="1">Uncharacterized protein</fullName>
    </submittedName>
</protein>
<sequence length="114" mass="13242">MAVVTPPPAYAQIGFNDIAFWTRSEELAKKTLLEKIQETPYQEYEINELLNLNIPYFYQIPGKKHLYNGNGQEYSNVFSETAVEIIESQFLSRSKKKKEFDLEIISRHLPLNTA</sequence>
<geneLocation type="plasmid" evidence="2">
    <name>pPNK</name>
</geneLocation>
<organism evidence="1 2">
    <name type="scientific">Candidatus Protochlamydia naegleriophila</name>
    <dbReference type="NCBI Taxonomy" id="389348"/>
    <lineage>
        <taxon>Bacteria</taxon>
        <taxon>Pseudomonadati</taxon>
        <taxon>Chlamydiota</taxon>
        <taxon>Chlamydiia</taxon>
        <taxon>Parachlamydiales</taxon>
        <taxon>Parachlamydiaceae</taxon>
        <taxon>Candidatus Protochlamydia</taxon>
    </lineage>
</organism>
<evidence type="ECO:0000313" key="1">
    <source>
        <dbReference type="EMBL" id="CUI18101.1"/>
    </source>
</evidence>
<keyword evidence="2" id="KW-1185">Reference proteome</keyword>
<dbReference type="AlphaFoldDB" id="A0A0U5JJC7"/>
<proteinExistence type="predicted"/>
<name>A0A0U5JJC7_9BACT</name>
<dbReference type="EMBL" id="LN879503">
    <property type="protein sequence ID" value="CUI18101.1"/>
    <property type="molecule type" value="Genomic_DNA"/>
</dbReference>
<dbReference type="InParanoid" id="A0A0U5JJC7"/>
<dbReference type="Proteomes" id="UP000069902">
    <property type="component" value="Plasmid pPNK"/>
</dbReference>
<reference evidence="2" key="1">
    <citation type="submission" date="2015-09" db="EMBL/GenBank/DDBJ databases">
        <authorList>
            <person name="Bertelli C."/>
        </authorList>
    </citation>
    <scope>NUCLEOTIDE SEQUENCE [LARGE SCALE GENOMIC DNA]</scope>
    <source>
        <strain evidence="2">KNic</strain>
        <plasmid evidence="2">pPNK</plasmid>
    </source>
</reference>
<dbReference type="PATRIC" id="fig|389348.3.peg.2812"/>